<reference evidence="2 3" key="1">
    <citation type="journal article" date="2018" name="Mycol. Prog.">
        <title>Coniella lustricola, a new species from submerged detritus.</title>
        <authorList>
            <person name="Raudabaugh D.B."/>
            <person name="Iturriaga T."/>
            <person name="Carver A."/>
            <person name="Mondo S."/>
            <person name="Pangilinan J."/>
            <person name="Lipzen A."/>
            <person name="He G."/>
            <person name="Amirebrahimi M."/>
            <person name="Grigoriev I.V."/>
            <person name="Miller A.N."/>
        </authorList>
    </citation>
    <scope>NUCLEOTIDE SEQUENCE [LARGE SCALE GENOMIC DNA]</scope>
    <source>
        <strain evidence="2 3">B22-T-1</strain>
    </source>
</reference>
<dbReference type="Proteomes" id="UP000241462">
    <property type="component" value="Unassembled WGS sequence"/>
</dbReference>
<feature type="transmembrane region" description="Helical" evidence="1">
    <location>
        <begin position="267"/>
        <end position="287"/>
    </location>
</feature>
<sequence length="352" mass="39892">MQVAPFTSDVLSVNSSAQNGVVVDAQTSQDAAAQPAREVDDLDLPASYSINKVHFVVPRLDSQFLAQEFNLDRLHCIMDWLWLCGQTDPPRPLNHQVQMDRRIVVTERMDLHVVRSDDRIFLKPLPRWLLTRTFWETCYDDEIMDEHKTSLAEALPRGSLRTLRSTALGFLLSYIALIQHESDFYIAKAAHVVPDELTWQQWKLLVRQVIQSSDDAEAPLRAQVADRFIYGELRLERLNIVYLVRGLSVKGYIPRWNSYGGFIRRNLDAIVAGTVYLALVLGAMQVGLSTTELGGNAAFQSVSYGTAVLAILGPLVAVVLVLGLSAMDFVRNWAWNRDNEKRTQKVLGRRWR</sequence>
<dbReference type="InterPro" id="IPR046536">
    <property type="entry name" value="DUF6601"/>
</dbReference>
<protein>
    <submittedName>
        <fullName evidence="2">Uncharacterized protein</fullName>
    </submittedName>
</protein>
<proteinExistence type="predicted"/>
<dbReference type="Pfam" id="PF20246">
    <property type="entry name" value="DUF6601"/>
    <property type="match status" value="1"/>
</dbReference>
<evidence type="ECO:0000313" key="3">
    <source>
        <dbReference type="Proteomes" id="UP000241462"/>
    </source>
</evidence>
<dbReference type="PANTHER" id="PTHR34414:SF1">
    <property type="entry name" value="SUBTILISIN-LIKE SERINE PROTEASE"/>
    <property type="match status" value="1"/>
</dbReference>
<feature type="transmembrane region" description="Helical" evidence="1">
    <location>
        <begin position="307"/>
        <end position="327"/>
    </location>
</feature>
<dbReference type="PANTHER" id="PTHR34414">
    <property type="entry name" value="HET DOMAIN-CONTAINING PROTEIN-RELATED"/>
    <property type="match status" value="1"/>
</dbReference>
<dbReference type="OrthoDB" id="5086500at2759"/>
<accession>A0A2T3A7U0</accession>
<evidence type="ECO:0000256" key="1">
    <source>
        <dbReference type="SAM" id="Phobius"/>
    </source>
</evidence>
<evidence type="ECO:0000313" key="2">
    <source>
        <dbReference type="EMBL" id="PSR84429.1"/>
    </source>
</evidence>
<keyword evidence="3" id="KW-1185">Reference proteome</keyword>
<dbReference type="STRING" id="2025994.A0A2T3A7U0"/>
<dbReference type="EMBL" id="KZ678443">
    <property type="protein sequence ID" value="PSR84429.1"/>
    <property type="molecule type" value="Genomic_DNA"/>
</dbReference>
<keyword evidence="1" id="KW-0812">Transmembrane</keyword>
<dbReference type="InParanoid" id="A0A2T3A7U0"/>
<gene>
    <name evidence="2" type="ORF">BD289DRAFT_434135</name>
</gene>
<organism evidence="2 3">
    <name type="scientific">Coniella lustricola</name>
    <dbReference type="NCBI Taxonomy" id="2025994"/>
    <lineage>
        <taxon>Eukaryota</taxon>
        <taxon>Fungi</taxon>
        <taxon>Dikarya</taxon>
        <taxon>Ascomycota</taxon>
        <taxon>Pezizomycotina</taxon>
        <taxon>Sordariomycetes</taxon>
        <taxon>Sordariomycetidae</taxon>
        <taxon>Diaporthales</taxon>
        <taxon>Schizoparmaceae</taxon>
        <taxon>Coniella</taxon>
    </lineage>
</organism>
<keyword evidence="1" id="KW-0472">Membrane</keyword>
<keyword evidence="1" id="KW-1133">Transmembrane helix</keyword>
<name>A0A2T3A7U0_9PEZI</name>
<dbReference type="AlphaFoldDB" id="A0A2T3A7U0"/>